<evidence type="ECO:0000256" key="6">
    <source>
        <dbReference type="ARBA" id="ARBA00023295"/>
    </source>
</evidence>
<dbReference type="Proteomes" id="UP001628179">
    <property type="component" value="Unassembled WGS sequence"/>
</dbReference>
<dbReference type="InterPro" id="IPR018807">
    <property type="entry name" value="YJL171C/Tos1_N"/>
</dbReference>
<keyword evidence="7" id="KW-0961">Cell wall biogenesis/degradation</keyword>
<reference evidence="12 13" key="1">
    <citation type="submission" date="2024-09" db="EMBL/GenBank/DDBJ databases">
        <title>Itraconazole resistance in Madurella fahalii resulting from another homologue of gene encoding cytochrome P450 14-alpha sterol demethylase (CYP51).</title>
        <authorList>
            <person name="Yoshioka I."/>
            <person name="Fahal A.H."/>
            <person name="Kaneko S."/>
            <person name="Yaguchi T."/>
        </authorList>
    </citation>
    <scope>NUCLEOTIDE SEQUENCE [LARGE SCALE GENOMIC DNA]</scope>
    <source>
        <strain evidence="12 13">IFM 68171</strain>
    </source>
</reference>
<accession>A0ABQ0FZF2</accession>
<evidence type="ECO:0000256" key="7">
    <source>
        <dbReference type="ARBA" id="ARBA00023316"/>
    </source>
</evidence>
<evidence type="ECO:0000259" key="11">
    <source>
        <dbReference type="Pfam" id="PF10290"/>
    </source>
</evidence>
<dbReference type="GeneID" id="98171818"/>
<keyword evidence="4 9" id="KW-0732">Signal</keyword>
<sequence length="583" mass="61136">MASATMKPNFLAALLAAGGIANGAVTMIRAALESEQFCNGTVVSEKGNLYCGLVSQIVYKNVGLEGQYNEVVSMNQQTGECQFSPRKFSGPLAPFNEPLSLHIRGPINLKQVAVYMLSTTASESQKRVEGAVGGNSLELGSDKRHGYQHRKNPGKGGMKVPKEEDKRGHPTIWLTTTINGKAESRTNNYGGEGAAVTSLGTPAPSVPTSDCQASGTLNKARVTSTQAADPTNTPSMQSVPDQETVTKTVTVTAFPATTAVPAYISYPKHLNSSVATHTPSFSTVSVTASTINRVMATPSLSSSTRSNSASYSSSSPGSGDDLTTGFIRIAYYNAEQQKAKGLMFLGNYGGQGSGKWTPTFGNTLSYLNANGTGGASSPTILHDTTLLSGHEAVILTNQPCDSSCGYVQPGAVAYKGFPTPSKMILLLDFSMPHDTNTATATATTPSPPYDMPAIWLLNAGIPYTAQYHKCNCWASGCGELDVFEVLTPGEERATSAVHIGGRKVTGEKCFKRPVGGRVRVAVVFDEEKRSVEVRVLDGGMTGFGDAAGRWGFPGVLAAGEVKRLREGSGEEVRGLLGVGGSGG</sequence>
<evidence type="ECO:0000313" key="12">
    <source>
        <dbReference type="EMBL" id="GAB1310863.1"/>
    </source>
</evidence>
<feature type="domain" description="Cell wall protein YJL171C/Tos1 C-terminal" evidence="10">
    <location>
        <begin position="326"/>
        <end position="539"/>
    </location>
</feature>
<feature type="region of interest" description="Disordered" evidence="8">
    <location>
        <begin position="126"/>
        <end position="165"/>
    </location>
</feature>
<comment type="caution">
    <text evidence="12">The sequence shown here is derived from an EMBL/GenBank/DDBJ whole genome shotgun (WGS) entry which is preliminary data.</text>
</comment>
<dbReference type="RefSeq" id="XP_070912596.1">
    <property type="nucleotide sequence ID" value="XM_071056495.1"/>
</dbReference>
<evidence type="ECO:0000256" key="2">
    <source>
        <dbReference type="ARBA" id="ARBA00006055"/>
    </source>
</evidence>
<feature type="signal peptide" evidence="9">
    <location>
        <begin position="1"/>
        <end position="23"/>
    </location>
</feature>
<organism evidence="12 13">
    <name type="scientific">Madurella fahalii</name>
    <dbReference type="NCBI Taxonomy" id="1157608"/>
    <lineage>
        <taxon>Eukaryota</taxon>
        <taxon>Fungi</taxon>
        <taxon>Dikarya</taxon>
        <taxon>Ascomycota</taxon>
        <taxon>Pezizomycotina</taxon>
        <taxon>Sordariomycetes</taxon>
        <taxon>Sordariomycetidae</taxon>
        <taxon>Sordariales</taxon>
        <taxon>Sordariales incertae sedis</taxon>
        <taxon>Madurella</taxon>
    </lineage>
</organism>
<feature type="compositionally biased region" description="Low complexity" evidence="8">
    <location>
        <begin position="299"/>
        <end position="318"/>
    </location>
</feature>
<evidence type="ECO:0000256" key="4">
    <source>
        <dbReference type="ARBA" id="ARBA00022729"/>
    </source>
</evidence>
<protein>
    <recommendedName>
        <fullName evidence="3">glucan endo-1,3-beta-D-glucosidase</fullName>
        <ecNumber evidence="3">3.2.1.39</ecNumber>
    </recommendedName>
</protein>
<feature type="domain" description="Cell wall protein YJL171C/Tos1 N-terminal" evidence="11">
    <location>
        <begin position="56"/>
        <end position="116"/>
    </location>
</feature>
<evidence type="ECO:0000256" key="9">
    <source>
        <dbReference type="SAM" id="SignalP"/>
    </source>
</evidence>
<evidence type="ECO:0000259" key="10">
    <source>
        <dbReference type="Pfam" id="PF10287"/>
    </source>
</evidence>
<dbReference type="Pfam" id="PF10290">
    <property type="entry name" value="YJL171C_Tos1_N"/>
    <property type="match status" value="1"/>
</dbReference>
<gene>
    <name evidence="12" type="primary">TOS1</name>
    <name evidence="12" type="ORF">MFIFM68171_01073</name>
</gene>
<keyword evidence="6" id="KW-0326">Glycosidase</keyword>
<proteinExistence type="inferred from homology"/>
<comment type="catalytic activity">
    <reaction evidence="1">
        <text>Hydrolysis of (1-&gt;3)-beta-D-glucosidic linkages in (1-&gt;3)-beta-D-glucans.</text>
        <dbReference type="EC" id="3.2.1.39"/>
    </reaction>
</comment>
<dbReference type="EMBL" id="BAAFSV010000001">
    <property type="protein sequence ID" value="GAB1310863.1"/>
    <property type="molecule type" value="Genomic_DNA"/>
</dbReference>
<dbReference type="PANTHER" id="PTHR31737:SF2">
    <property type="entry name" value="PROTEIN TOS1"/>
    <property type="match status" value="1"/>
</dbReference>
<evidence type="ECO:0000313" key="13">
    <source>
        <dbReference type="Proteomes" id="UP001628179"/>
    </source>
</evidence>
<evidence type="ECO:0000256" key="3">
    <source>
        <dbReference type="ARBA" id="ARBA00012780"/>
    </source>
</evidence>
<evidence type="ECO:0000256" key="8">
    <source>
        <dbReference type="SAM" id="MobiDB-lite"/>
    </source>
</evidence>
<evidence type="ECO:0000256" key="5">
    <source>
        <dbReference type="ARBA" id="ARBA00022801"/>
    </source>
</evidence>
<dbReference type="PANTHER" id="PTHR31737">
    <property type="entry name" value="PROTEIN TOS1"/>
    <property type="match status" value="1"/>
</dbReference>
<keyword evidence="13" id="KW-1185">Reference proteome</keyword>
<evidence type="ECO:0000256" key="1">
    <source>
        <dbReference type="ARBA" id="ARBA00000382"/>
    </source>
</evidence>
<feature type="chain" id="PRO_5045432895" description="glucan endo-1,3-beta-D-glucosidase" evidence="9">
    <location>
        <begin position="24"/>
        <end position="583"/>
    </location>
</feature>
<dbReference type="Pfam" id="PF10287">
    <property type="entry name" value="YJL171C_Tos1_C"/>
    <property type="match status" value="1"/>
</dbReference>
<name>A0ABQ0FZF2_9PEZI</name>
<feature type="region of interest" description="Disordered" evidence="8">
    <location>
        <begin position="298"/>
        <end position="319"/>
    </location>
</feature>
<dbReference type="EC" id="3.2.1.39" evidence="3"/>
<keyword evidence="5" id="KW-0378">Hydrolase</keyword>
<comment type="similarity">
    <text evidence="2">Belongs to the PGA52 family.</text>
</comment>
<dbReference type="InterPro" id="IPR018805">
    <property type="entry name" value="YJL171C/Tos1_C"/>
</dbReference>